<comment type="caution">
    <text evidence="2">The sequence shown here is derived from an EMBL/GenBank/DDBJ whole genome shotgun (WGS) entry which is preliminary data.</text>
</comment>
<evidence type="ECO:0000313" key="2">
    <source>
        <dbReference type="EMBL" id="KAH0211549.1"/>
    </source>
</evidence>
<feature type="compositionally biased region" description="Polar residues" evidence="1">
    <location>
        <begin position="283"/>
        <end position="314"/>
    </location>
</feature>
<accession>A0A9P8G7E8</accession>
<dbReference type="AlphaFoldDB" id="A0A9P8G7E8"/>
<dbReference type="EMBL" id="JAHFYH010000135">
    <property type="protein sequence ID" value="KAH0211549.1"/>
    <property type="molecule type" value="Genomic_DNA"/>
</dbReference>
<evidence type="ECO:0000313" key="3">
    <source>
        <dbReference type="Proteomes" id="UP000767238"/>
    </source>
</evidence>
<evidence type="ECO:0008006" key="4">
    <source>
        <dbReference type="Google" id="ProtNLM"/>
    </source>
</evidence>
<proteinExistence type="predicted"/>
<dbReference type="OrthoDB" id="3895140at2759"/>
<gene>
    <name evidence="2" type="ORF">KCV03_g9668</name>
</gene>
<dbReference type="Proteomes" id="UP000767238">
    <property type="component" value="Unassembled WGS sequence"/>
</dbReference>
<feature type="region of interest" description="Disordered" evidence="1">
    <location>
        <begin position="89"/>
        <end position="120"/>
    </location>
</feature>
<name>A0A9P8G7E8_AURME</name>
<reference evidence="2" key="1">
    <citation type="journal article" date="2021" name="J Fungi (Basel)">
        <title>Virulence traits and population genomics of the black yeast Aureobasidium melanogenum.</title>
        <authorList>
            <person name="Cernosa A."/>
            <person name="Sun X."/>
            <person name="Gostincar C."/>
            <person name="Fang C."/>
            <person name="Gunde-Cimerman N."/>
            <person name="Song Z."/>
        </authorList>
    </citation>
    <scope>NUCLEOTIDE SEQUENCE</scope>
    <source>
        <strain evidence="2">EXF-8016</strain>
    </source>
</reference>
<evidence type="ECO:0000256" key="1">
    <source>
        <dbReference type="SAM" id="MobiDB-lite"/>
    </source>
</evidence>
<organism evidence="2 3">
    <name type="scientific">Aureobasidium melanogenum</name>
    <name type="common">Aureobasidium pullulans var. melanogenum</name>
    <dbReference type="NCBI Taxonomy" id="46634"/>
    <lineage>
        <taxon>Eukaryota</taxon>
        <taxon>Fungi</taxon>
        <taxon>Dikarya</taxon>
        <taxon>Ascomycota</taxon>
        <taxon>Pezizomycotina</taxon>
        <taxon>Dothideomycetes</taxon>
        <taxon>Dothideomycetidae</taxon>
        <taxon>Dothideales</taxon>
        <taxon>Saccotheciaceae</taxon>
        <taxon>Aureobasidium</taxon>
    </lineage>
</organism>
<sequence>MTTSCSYDIRSLFSLRPQAILPLHYAAEELNIWQSTAQRNARSQTQPFPFANYINGIGTVTTKYFNVIPADMSWTAPAEVSGNVAELQSKPSSVAEDKSLSTSAQDVTPDEPSGESTGITVAATSPTASDVRKSSLADLTNGDRVAINAHLAQGLGPHKLLSRFASQKSNAKHTHTGFVRSDHAALNDASKPDSIASIVDDSISKSAVIIETETFRTALSPQTAPDIPASNLMTGTTPTESIADSAESLTQSPYLSPRLVRSAGPHDRLEVLGQVVPLPQSSAAATKSFTSDEGPATSSASTTGVEPAVTQDSPPETPVTEDGDVADVMSIAHEAFKANLSNSLPDKDKNPILNPEAMEYLPRSRSVSSASMDNNAVIDSESICINDCCPVPGDWCVPNIVGTFAKGRVFEGPMLGDIPEKVLVYYSNFFATAFRSDSDEKKKELDRVVKDPSFALFHLWVHGRDLVKHIDGADLYHKDIDLKTLVQLWRFAAHIQAPVFANIIADAIMAKTITANDISDAGDEIDTILKVLSVNHTFRLIICHAVILSGVQLDQDNGESWPQSLLWSILACLDMGRYTYYTIQEDSKIDPCIYHLHPSGSHCNIAGRSLGMK</sequence>
<feature type="region of interest" description="Disordered" evidence="1">
    <location>
        <begin position="283"/>
        <end position="322"/>
    </location>
</feature>
<reference evidence="2" key="2">
    <citation type="submission" date="2021-08" db="EMBL/GenBank/DDBJ databases">
        <authorList>
            <person name="Gostincar C."/>
            <person name="Sun X."/>
            <person name="Song Z."/>
            <person name="Gunde-Cimerman N."/>
        </authorList>
    </citation>
    <scope>NUCLEOTIDE SEQUENCE</scope>
    <source>
        <strain evidence="2">EXF-8016</strain>
    </source>
</reference>
<feature type="non-terminal residue" evidence="2">
    <location>
        <position position="613"/>
    </location>
</feature>
<protein>
    <recommendedName>
        <fullName evidence="4">BTB domain-containing protein</fullName>
    </recommendedName>
</protein>